<feature type="transmembrane region" description="Helical" evidence="1">
    <location>
        <begin position="228"/>
        <end position="248"/>
    </location>
</feature>
<dbReference type="AlphaFoldDB" id="A0A9W6JKJ4"/>
<feature type="transmembrane region" description="Helical" evidence="1">
    <location>
        <begin position="341"/>
        <end position="359"/>
    </location>
</feature>
<evidence type="ECO:0000256" key="1">
    <source>
        <dbReference type="SAM" id="Phobius"/>
    </source>
</evidence>
<feature type="transmembrane region" description="Helical" evidence="1">
    <location>
        <begin position="103"/>
        <end position="124"/>
    </location>
</feature>
<feature type="transmembrane region" description="Helical" evidence="1">
    <location>
        <begin position="159"/>
        <end position="176"/>
    </location>
</feature>
<comment type="caution">
    <text evidence="2">The sequence shown here is derived from an EMBL/GenBank/DDBJ whole genome shotgun (WGS) entry which is preliminary data.</text>
</comment>
<evidence type="ECO:0000313" key="2">
    <source>
        <dbReference type="EMBL" id="GLK77570.1"/>
    </source>
</evidence>
<keyword evidence="1" id="KW-0812">Transmembrane</keyword>
<dbReference type="EMBL" id="BSFK01000016">
    <property type="protein sequence ID" value="GLK77570.1"/>
    <property type="molecule type" value="Genomic_DNA"/>
</dbReference>
<feature type="transmembrane region" description="Helical" evidence="1">
    <location>
        <begin position="277"/>
        <end position="297"/>
    </location>
</feature>
<name>A0A9W6JKJ4_9HYPH</name>
<keyword evidence="1" id="KW-1133">Transmembrane helix</keyword>
<gene>
    <name evidence="2" type="ORF">GCM10008171_28240</name>
</gene>
<sequence>MTALNDARHHAAAFRFDRWTVVTAVALGLAALLLAALAFRILQDHGGTNSYALLADAFLHGRFDSPRCFDADCAAFEGRTYVIFPPVPALVATPLVALAGPDAPGFLVLGALLFAITGLTWNAIAVRLGLSAEARLWAALAFLFGTPAIFVALRSDGVWFFAQSVGLTLVSIALLASLERRLWLAGALLGLAFLSRQMALLLAPFAFALSRPKDAKLIAFDRETIADALKIAAPILIAIAAYCLYNWLRFGAPLETGYKFIGDFPKPEDRNFITNRILDIGLFAKDYLVFNVAYMFLQGFHIEFGGPYMTEMLRMDGSGTSILAASPFVLYAFYARADAKLLIGLLVAGVICGVTLFYHSNGFSQQNVQRYALDWLPVIWLLLLAGAFTGAPDKIAERLKPFKLLTTYAIGLNVAAFAVAAATKAHAG</sequence>
<keyword evidence="1" id="KW-0472">Membrane</keyword>
<accession>A0A9W6JKJ4</accession>
<reference evidence="2" key="1">
    <citation type="journal article" date="2014" name="Int. J. Syst. Evol. Microbiol.">
        <title>Complete genome sequence of Corynebacterium casei LMG S-19264T (=DSM 44701T), isolated from a smear-ripened cheese.</title>
        <authorList>
            <consortium name="US DOE Joint Genome Institute (JGI-PGF)"/>
            <person name="Walter F."/>
            <person name="Albersmeier A."/>
            <person name="Kalinowski J."/>
            <person name="Ruckert C."/>
        </authorList>
    </citation>
    <scope>NUCLEOTIDE SEQUENCE</scope>
    <source>
        <strain evidence="2">VKM B-2555</strain>
    </source>
</reference>
<protein>
    <submittedName>
        <fullName evidence="2">Uncharacterized protein</fullName>
    </submittedName>
</protein>
<dbReference type="Proteomes" id="UP001143364">
    <property type="component" value="Unassembled WGS sequence"/>
</dbReference>
<organism evidence="2 3">
    <name type="scientific">Methylopila jiangsuensis</name>
    <dbReference type="NCBI Taxonomy" id="586230"/>
    <lineage>
        <taxon>Bacteria</taxon>
        <taxon>Pseudomonadati</taxon>
        <taxon>Pseudomonadota</taxon>
        <taxon>Alphaproteobacteria</taxon>
        <taxon>Hyphomicrobiales</taxon>
        <taxon>Methylopilaceae</taxon>
        <taxon>Methylopila</taxon>
    </lineage>
</organism>
<feature type="transmembrane region" description="Helical" evidence="1">
    <location>
        <begin position="183"/>
        <end position="208"/>
    </location>
</feature>
<evidence type="ECO:0000313" key="3">
    <source>
        <dbReference type="Proteomes" id="UP001143364"/>
    </source>
</evidence>
<feature type="transmembrane region" description="Helical" evidence="1">
    <location>
        <begin position="317"/>
        <end position="334"/>
    </location>
</feature>
<proteinExistence type="predicted"/>
<reference evidence="2" key="2">
    <citation type="submission" date="2023-01" db="EMBL/GenBank/DDBJ databases">
        <authorList>
            <person name="Sun Q."/>
            <person name="Evtushenko L."/>
        </authorList>
    </citation>
    <scope>NUCLEOTIDE SEQUENCE</scope>
    <source>
        <strain evidence="2">VKM B-2555</strain>
    </source>
</reference>
<dbReference type="RefSeq" id="WP_271205412.1">
    <property type="nucleotide sequence ID" value="NZ_BSFK01000016.1"/>
</dbReference>
<feature type="transmembrane region" description="Helical" evidence="1">
    <location>
        <begin position="371"/>
        <end position="390"/>
    </location>
</feature>
<keyword evidence="3" id="KW-1185">Reference proteome</keyword>
<feature type="transmembrane region" description="Helical" evidence="1">
    <location>
        <begin position="136"/>
        <end position="153"/>
    </location>
</feature>
<feature type="transmembrane region" description="Helical" evidence="1">
    <location>
        <begin position="402"/>
        <end position="422"/>
    </location>
</feature>
<feature type="transmembrane region" description="Helical" evidence="1">
    <location>
        <begin position="21"/>
        <end position="42"/>
    </location>
</feature>